<dbReference type="AlphaFoldDB" id="A0A1F5TNB4"/>
<dbReference type="NCBIfam" id="TIGR00731">
    <property type="entry name" value="bL25_bact_ctc"/>
    <property type="match status" value="1"/>
</dbReference>
<keyword evidence="1 5" id="KW-0699">rRNA-binding</keyword>
<dbReference type="Gene3D" id="2.40.240.10">
    <property type="entry name" value="Ribosomal Protein L25, Chain P"/>
    <property type="match status" value="1"/>
</dbReference>
<dbReference type="InterPro" id="IPR020057">
    <property type="entry name" value="Ribosomal_bL25_b-dom"/>
</dbReference>
<evidence type="ECO:0000259" key="7">
    <source>
        <dbReference type="Pfam" id="PF01386"/>
    </source>
</evidence>
<comment type="function">
    <text evidence="5">This is one of the proteins that binds to the 5S RNA in the ribosome where it forms part of the central protuberance.</text>
</comment>
<dbReference type="InterPro" id="IPR001021">
    <property type="entry name" value="Ribosomal_bL25_long"/>
</dbReference>
<dbReference type="InterPro" id="IPR037121">
    <property type="entry name" value="Ribosomal_bL25_C"/>
</dbReference>
<comment type="caution">
    <text evidence="9">The sequence shown here is derived from an EMBL/GenBank/DDBJ whole genome shotgun (WGS) entry which is preliminary data.</text>
</comment>
<comment type="similarity">
    <text evidence="5">Belongs to the bacterial ribosomal protein bL25 family. CTC subfamily.</text>
</comment>
<evidence type="ECO:0000256" key="5">
    <source>
        <dbReference type="HAMAP-Rule" id="MF_01334"/>
    </source>
</evidence>
<dbReference type="Pfam" id="PF01386">
    <property type="entry name" value="Ribosomal_L25p"/>
    <property type="match status" value="1"/>
</dbReference>
<evidence type="ECO:0000313" key="10">
    <source>
        <dbReference type="Proteomes" id="UP000177579"/>
    </source>
</evidence>
<gene>
    <name evidence="5" type="primary">rplY</name>
    <name evidence="5" type="synonym">ctc</name>
    <name evidence="9" type="ORF">A2531_00145</name>
</gene>
<feature type="compositionally biased region" description="Basic and acidic residues" evidence="6">
    <location>
        <begin position="208"/>
        <end position="224"/>
    </location>
</feature>
<protein>
    <recommendedName>
        <fullName evidence="5">Large ribosomal subunit protein bL25</fullName>
    </recommendedName>
    <alternativeName>
        <fullName evidence="5">General stress protein CTC</fullName>
    </alternativeName>
</protein>
<sequence>MTKEIKLNALARAKKEKSKKGDEYIPAVVYGLSKENQSIKIKKNDFEKVYAEAGEFNLLDLNIDGKEKERVIIKDIQKNPIKNTVTHVDFYRVDMKKVIEVEVPLNFINVPDAVKKLGGVLLKNIEILRAKCLPGDLLESIDVDLSALKDFKDSIRVKDLKVPASIEIIDDMETLVANVSEMRAEETKSEQETETKEGDVSTGSAQENKGDENNGGGEKKEEKK</sequence>
<feature type="domain" description="Large ribosomal subunit protein bL25 beta" evidence="8">
    <location>
        <begin position="99"/>
        <end position="181"/>
    </location>
</feature>
<feature type="compositionally biased region" description="Basic and acidic residues" evidence="6">
    <location>
        <begin position="182"/>
        <end position="199"/>
    </location>
</feature>
<dbReference type="Gene3D" id="2.170.120.20">
    <property type="entry name" value="Ribosomal protein L25, beta domain"/>
    <property type="match status" value="1"/>
</dbReference>
<accession>A0A1F5TNB4</accession>
<organism evidence="9 10">
    <name type="scientific">Candidatus Falkowbacteria bacterium RIFOXYD2_FULL_34_120</name>
    <dbReference type="NCBI Taxonomy" id="1798007"/>
    <lineage>
        <taxon>Bacteria</taxon>
        <taxon>Candidatus Falkowiibacteriota</taxon>
    </lineage>
</organism>
<reference evidence="9 10" key="1">
    <citation type="journal article" date="2016" name="Nat. Commun.">
        <title>Thousands of microbial genomes shed light on interconnected biogeochemical processes in an aquifer system.</title>
        <authorList>
            <person name="Anantharaman K."/>
            <person name="Brown C.T."/>
            <person name="Hug L.A."/>
            <person name="Sharon I."/>
            <person name="Castelle C.J."/>
            <person name="Probst A.J."/>
            <person name="Thomas B.C."/>
            <person name="Singh A."/>
            <person name="Wilkins M.J."/>
            <person name="Karaoz U."/>
            <person name="Brodie E.L."/>
            <person name="Williams K.H."/>
            <person name="Hubbard S.S."/>
            <person name="Banfield J.F."/>
        </authorList>
    </citation>
    <scope>NUCLEOTIDE SEQUENCE [LARGE SCALE GENOMIC DNA]</scope>
</reference>
<keyword evidence="4 5" id="KW-0687">Ribonucleoprotein</keyword>
<proteinExistence type="inferred from homology"/>
<evidence type="ECO:0000259" key="8">
    <source>
        <dbReference type="Pfam" id="PF14693"/>
    </source>
</evidence>
<keyword evidence="2 5" id="KW-0694">RNA-binding</keyword>
<comment type="subunit">
    <text evidence="5">Part of the 50S ribosomal subunit; part of the 5S rRNA/L5/L18/L25 subcomplex. Contacts the 5S rRNA. Binds to the 5S rRNA independently of L5 and L18.</text>
</comment>
<keyword evidence="3 5" id="KW-0689">Ribosomal protein</keyword>
<evidence type="ECO:0000313" key="9">
    <source>
        <dbReference type="EMBL" id="OGF40376.1"/>
    </source>
</evidence>
<dbReference type="Proteomes" id="UP000177579">
    <property type="component" value="Unassembled WGS sequence"/>
</dbReference>
<feature type="region of interest" description="Disordered" evidence="6">
    <location>
        <begin position="181"/>
        <end position="224"/>
    </location>
</feature>
<feature type="domain" description="Large ribosomal subunit protein bL25 L25" evidence="7">
    <location>
        <begin position="9"/>
        <end position="90"/>
    </location>
</feature>
<evidence type="ECO:0000256" key="3">
    <source>
        <dbReference type="ARBA" id="ARBA00022980"/>
    </source>
</evidence>
<dbReference type="InterPro" id="IPR020056">
    <property type="entry name" value="Rbsml_bL25/Gln-tRNA_synth_N"/>
</dbReference>
<evidence type="ECO:0000256" key="1">
    <source>
        <dbReference type="ARBA" id="ARBA00022730"/>
    </source>
</evidence>
<dbReference type="InterPro" id="IPR020930">
    <property type="entry name" value="Ribosomal_uL5_bac-type"/>
</dbReference>
<dbReference type="EMBL" id="MFGO01000030">
    <property type="protein sequence ID" value="OGF40376.1"/>
    <property type="molecule type" value="Genomic_DNA"/>
</dbReference>
<dbReference type="CDD" id="cd00495">
    <property type="entry name" value="Ribosomal_L25_TL5_CTC"/>
    <property type="match status" value="1"/>
</dbReference>
<name>A0A1F5TNB4_9BACT</name>
<dbReference type="HAMAP" id="MF_01334">
    <property type="entry name" value="Ribosomal_bL25_CTC"/>
    <property type="match status" value="1"/>
</dbReference>
<evidence type="ECO:0000256" key="4">
    <source>
        <dbReference type="ARBA" id="ARBA00023274"/>
    </source>
</evidence>
<dbReference type="GO" id="GO:0006412">
    <property type="term" value="P:translation"/>
    <property type="evidence" value="ECO:0007669"/>
    <property type="project" value="UniProtKB-UniRule"/>
</dbReference>
<dbReference type="GO" id="GO:0003735">
    <property type="term" value="F:structural constituent of ribosome"/>
    <property type="evidence" value="ECO:0007669"/>
    <property type="project" value="InterPro"/>
</dbReference>
<dbReference type="PANTHER" id="PTHR33284">
    <property type="entry name" value="RIBOSOMAL PROTEIN L25/GLN-TRNA SYNTHETASE, ANTI-CODON-BINDING DOMAIN-CONTAINING PROTEIN"/>
    <property type="match status" value="1"/>
</dbReference>
<dbReference type="GO" id="GO:0008097">
    <property type="term" value="F:5S rRNA binding"/>
    <property type="evidence" value="ECO:0007669"/>
    <property type="project" value="InterPro"/>
</dbReference>
<evidence type="ECO:0000256" key="6">
    <source>
        <dbReference type="SAM" id="MobiDB-lite"/>
    </source>
</evidence>
<dbReference type="SUPFAM" id="SSF50715">
    <property type="entry name" value="Ribosomal protein L25-like"/>
    <property type="match status" value="1"/>
</dbReference>
<evidence type="ECO:0000256" key="2">
    <source>
        <dbReference type="ARBA" id="ARBA00022884"/>
    </source>
</evidence>
<dbReference type="PANTHER" id="PTHR33284:SF1">
    <property type="entry name" value="RIBOSOMAL PROTEIN L25_GLN-TRNA SYNTHETASE, ANTI-CODON-BINDING DOMAIN-CONTAINING PROTEIN"/>
    <property type="match status" value="1"/>
</dbReference>
<dbReference type="InterPro" id="IPR029751">
    <property type="entry name" value="Ribosomal_L25_dom"/>
</dbReference>
<dbReference type="InterPro" id="IPR011035">
    <property type="entry name" value="Ribosomal_bL25/Gln-tRNA_synth"/>
</dbReference>
<dbReference type="Pfam" id="PF14693">
    <property type="entry name" value="Ribosomal_TL5_C"/>
    <property type="match status" value="1"/>
</dbReference>
<dbReference type="GO" id="GO:0022625">
    <property type="term" value="C:cytosolic large ribosomal subunit"/>
    <property type="evidence" value="ECO:0007669"/>
    <property type="project" value="TreeGrafter"/>
</dbReference>